<dbReference type="InterPro" id="IPR024601">
    <property type="entry name" value="Peptidase_M1_pepN_C"/>
</dbReference>
<dbReference type="NCBIfam" id="TIGR02414">
    <property type="entry name" value="pepN_proteo"/>
    <property type="match status" value="1"/>
</dbReference>
<proteinExistence type="inferred from homology"/>
<dbReference type="Pfam" id="PF01433">
    <property type="entry name" value="Peptidase_M1"/>
    <property type="match status" value="1"/>
</dbReference>
<feature type="domain" description="Peptidase M1 alanyl aminopeptidase Ig-like fold" evidence="15">
    <location>
        <begin position="441"/>
        <end position="525"/>
    </location>
</feature>
<dbReference type="InterPro" id="IPR038438">
    <property type="entry name" value="PepN_Ig-like_sf"/>
</dbReference>
<evidence type="ECO:0000313" key="19">
    <source>
        <dbReference type="Proteomes" id="UP000268033"/>
    </source>
</evidence>
<evidence type="ECO:0000256" key="1">
    <source>
        <dbReference type="ARBA" id="ARBA00000098"/>
    </source>
</evidence>
<dbReference type="CDD" id="cd09600">
    <property type="entry name" value="M1_APN"/>
    <property type="match status" value="1"/>
</dbReference>
<dbReference type="GO" id="GO:0016285">
    <property type="term" value="F:alanyl aminopeptidase activity"/>
    <property type="evidence" value="ECO:0007669"/>
    <property type="project" value="UniProtKB-EC"/>
</dbReference>
<dbReference type="Gene3D" id="2.60.40.1840">
    <property type="match status" value="1"/>
</dbReference>
<keyword evidence="7" id="KW-0645">Protease</keyword>
<dbReference type="PRINTS" id="PR00756">
    <property type="entry name" value="ALADIPTASE"/>
</dbReference>
<feature type="domain" description="Aminopeptidase N-like N-terminal" evidence="17">
    <location>
        <begin position="52"/>
        <end position="183"/>
    </location>
</feature>
<evidence type="ECO:0000256" key="6">
    <source>
        <dbReference type="ARBA" id="ARBA00022438"/>
    </source>
</evidence>
<comment type="catalytic activity">
    <reaction evidence="1">
        <text>Release of an N-terminal amino acid, Xaa-|-Yaa- from a peptide, amide or arylamide. Xaa is preferably Ala, but may be most amino acids including Pro (slow action). When a terminal hydrophobic residue is followed by a prolyl residue, the two may be released as an intact Xaa-Pro dipeptide.</text>
        <dbReference type="EC" id="3.4.11.2"/>
    </reaction>
</comment>
<evidence type="ECO:0000256" key="3">
    <source>
        <dbReference type="ARBA" id="ARBA00010136"/>
    </source>
</evidence>
<protein>
    <recommendedName>
        <fullName evidence="5 13">Aminopeptidase N</fullName>
        <ecNumber evidence="4 13">3.4.11.2</ecNumber>
    </recommendedName>
</protein>
<evidence type="ECO:0000256" key="11">
    <source>
        <dbReference type="ARBA" id="ARBA00023049"/>
    </source>
</evidence>
<evidence type="ECO:0000313" key="18">
    <source>
        <dbReference type="EMBL" id="ROQ27540.1"/>
    </source>
</evidence>
<dbReference type="InterPro" id="IPR012779">
    <property type="entry name" value="Peptidase_M1_pepN"/>
</dbReference>
<dbReference type="GO" id="GO:0006508">
    <property type="term" value="P:proteolysis"/>
    <property type="evidence" value="ECO:0007669"/>
    <property type="project" value="UniProtKB-UniRule"/>
</dbReference>
<evidence type="ECO:0000256" key="7">
    <source>
        <dbReference type="ARBA" id="ARBA00022670"/>
    </source>
</evidence>
<comment type="cofactor">
    <cofactor evidence="2">
        <name>Zn(2+)</name>
        <dbReference type="ChEBI" id="CHEBI:29105"/>
    </cofactor>
</comment>
<dbReference type="AlphaFoldDB" id="A0A3N1PKX2"/>
<accession>A0A3N1PKX2</accession>
<evidence type="ECO:0000256" key="13">
    <source>
        <dbReference type="NCBIfam" id="TIGR02414"/>
    </source>
</evidence>
<dbReference type="GO" id="GO:0008270">
    <property type="term" value="F:zinc ion binding"/>
    <property type="evidence" value="ECO:0007669"/>
    <property type="project" value="InterPro"/>
</dbReference>
<keyword evidence="8" id="KW-0479">Metal-binding</keyword>
<dbReference type="Gene3D" id="3.30.2010.30">
    <property type="match status" value="1"/>
</dbReference>
<dbReference type="PANTHER" id="PTHR46322">
    <property type="entry name" value="PUROMYCIN-SENSITIVE AMINOPEPTIDASE"/>
    <property type="match status" value="1"/>
</dbReference>
<dbReference type="InterPro" id="IPR014782">
    <property type="entry name" value="Peptidase_M1_dom"/>
</dbReference>
<sequence>MANKPVKRLADYKAPAFLISALDLTFELHDTQTRVTAVSTLTKNGTDPLLRLDGEQLELVSVELDGKAVTPRFEEGQLVIEVAKDSATLKIVTQIDPTANTALEGLYRSGGAFCTQCEAEGFRRITYFLDRPDVLAVYTTKVIADKAQYPQLLSNGNLVESGELEGGRHFATWHDPHPKPCYLFALVAGDFDLLEDSFTTASGRDVLLQIFVDKGRRVQARHAMEALKFSMKWDEDTYGLEYDLDRFMIVAVDFFNMGAMENKGLNIFNAKYVLADDDTATDQDFDNIAAIIAHEYFHNWTGNRVTCRDWFQLSLKEGLTVFRDQQFSSDWAGSSATRIKEAQVIRTLQFAEDAGPMSHPIRPLEVAEMNNFYTVTVYNKGAEVIRMLNGLLGKAGFRAGMDLYFKRHDGQAVTCDDFVDAMADANDVDLSRFKGWYRQSGTPVLTVREIWENGHYGLKLSQLTPPTSDQAEKGPLPLPFAIELLGHGKDVLQLQDAEQTFALGQFDEKPILAPLCGFSAPVKLVFEQSDDELAALMEKASDGFVRVDAAERLLQRLVAAWLQGQEHPALELWLRSLHGIATRPLTDAFLDAELFKVPSVNAMQGWFEQIDLDGLVAARQRLRSQVRERLFAVLHDRYQMVKDVKEKGARALTNSLLTLLAEPLEQGVFDRYQQARNMTERQGALAAAVAGDLANSDALLADFAERFEDNPQVMDKWLMLQGQRSGALKRMGKVMEHSAFNWNNPNRTRALIGTFIATNPECHTEAGYQWLSEVLPKLDAINPQATARMVGPLLQWRRFDQKRRQGLEALLKGLQTPHTSADLGELLGKALKG</sequence>
<dbReference type="InterPro" id="IPR001930">
    <property type="entry name" value="Peptidase_M1"/>
</dbReference>
<keyword evidence="9" id="KW-0378">Hydrolase</keyword>
<evidence type="ECO:0000259" key="16">
    <source>
        <dbReference type="Pfam" id="PF17432"/>
    </source>
</evidence>
<evidence type="ECO:0000259" key="17">
    <source>
        <dbReference type="Pfam" id="PF17900"/>
    </source>
</evidence>
<dbReference type="PANTHER" id="PTHR46322:SF1">
    <property type="entry name" value="PUROMYCIN-SENSITIVE AMINOPEPTIDASE"/>
    <property type="match status" value="1"/>
</dbReference>
<evidence type="ECO:0000256" key="2">
    <source>
        <dbReference type="ARBA" id="ARBA00001947"/>
    </source>
</evidence>
<dbReference type="Pfam" id="PF17432">
    <property type="entry name" value="DUF3458_C"/>
    <property type="match status" value="1"/>
</dbReference>
<dbReference type="InterPro" id="IPR027268">
    <property type="entry name" value="Peptidase_M4/M1_CTD_sf"/>
</dbReference>
<dbReference type="FunFam" id="2.60.40.1730:FF:000005">
    <property type="entry name" value="Aminopeptidase N"/>
    <property type="match status" value="1"/>
</dbReference>
<comment type="caution">
    <text evidence="18">The sequence shown here is derived from an EMBL/GenBank/DDBJ whole genome shotgun (WGS) entry which is preliminary data.</text>
</comment>
<evidence type="ECO:0000256" key="4">
    <source>
        <dbReference type="ARBA" id="ARBA00012564"/>
    </source>
</evidence>
<dbReference type="Gene3D" id="2.60.40.1730">
    <property type="entry name" value="tricorn interacting facor f3 domain"/>
    <property type="match status" value="1"/>
</dbReference>
<dbReference type="FunFam" id="3.30.2010.30:FF:000002">
    <property type="entry name" value="Putative aminopeptidase N"/>
    <property type="match status" value="1"/>
</dbReference>
<dbReference type="Pfam" id="PF11940">
    <property type="entry name" value="DUF3458"/>
    <property type="match status" value="1"/>
</dbReference>
<evidence type="ECO:0000259" key="15">
    <source>
        <dbReference type="Pfam" id="PF11940"/>
    </source>
</evidence>
<dbReference type="STRING" id="584787.GCA_001247655_02635"/>
<dbReference type="SUPFAM" id="SSF63737">
    <property type="entry name" value="Leukotriene A4 hydrolase N-terminal domain"/>
    <property type="match status" value="1"/>
</dbReference>
<gene>
    <name evidence="18" type="ORF">EDC28_104190</name>
</gene>
<dbReference type="InterPro" id="IPR035414">
    <property type="entry name" value="Peptidase_M1_pepN_Ig-like"/>
</dbReference>
<name>A0A3N1PKX2_9GAMM</name>
<dbReference type="RefSeq" id="WP_123421367.1">
    <property type="nucleotide sequence ID" value="NZ_RJUL01000004.1"/>
</dbReference>
<organism evidence="18 19">
    <name type="scientific">Gallaecimonas pentaromativorans</name>
    <dbReference type="NCBI Taxonomy" id="584787"/>
    <lineage>
        <taxon>Bacteria</taxon>
        <taxon>Pseudomonadati</taxon>
        <taxon>Pseudomonadota</taxon>
        <taxon>Gammaproteobacteria</taxon>
        <taxon>Enterobacterales</taxon>
        <taxon>Gallaecimonadaceae</taxon>
        <taxon>Gallaecimonas</taxon>
    </lineage>
</organism>
<dbReference type="InterPro" id="IPR037144">
    <property type="entry name" value="Peptidase_M1_pepN_C_sf"/>
</dbReference>
<reference evidence="18 19" key="1">
    <citation type="submission" date="2018-11" db="EMBL/GenBank/DDBJ databases">
        <title>Genomic Encyclopedia of Type Strains, Phase IV (KMG-IV): sequencing the most valuable type-strain genomes for metagenomic binning, comparative biology and taxonomic classification.</title>
        <authorList>
            <person name="Goeker M."/>
        </authorList>
    </citation>
    <scope>NUCLEOTIDE SEQUENCE [LARGE SCALE GENOMIC DNA]</scope>
    <source>
        <strain evidence="18 19">DSM 21945</strain>
    </source>
</reference>
<keyword evidence="10" id="KW-0862">Zinc</keyword>
<feature type="domain" description="Peptidase M1 alanyl aminopeptidase C-terminal" evidence="16">
    <location>
        <begin position="530"/>
        <end position="832"/>
    </location>
</feature>
<evidence type="ECO:0000256" key="8">
    <source>
        <dbReference type="ARBA" id="ARBA00022723"/>
    </source>
</evidence>
<dbReference type="EMBL" id="RJUL01000004">
    <property type="protein sequence ID" value="ROQ27540.1"/>
    <property type="molecule type" value="Genomic_DNA"/>
</dbReference>
<evidence type="ECO:0000259" key="14">
    <source>
        <dbReference type="Pfam" id="PF01433"/>
    </source>
</evidence>
<keyword evidence="19" id="KW-1185">Reference proteome</keyword>
<dbReference type="Gene3D" id="1.10.390.10">
    <property type="entry name" value="Neutral Protease Domain 2"/>
    <property type="match status" value="1"/>
</dbReference>
<evidence type="ECO:0000256" key="5">
    <source>
        <dbReference type="ARBA" id="ARBA00015611"/>
    </source>
</evidence>
<dbReference type="GO" id="GO:0008237">
    <property type="term" value="F:metallopeptidase activity"/>
    <property type="evidence" value="ECO:0007669"/>
    <property type="project" value="UniProtKB-UniRule"/>
</dbReference>
<comment type="function">
    <text evidence="12">Aminopeptidase N is involved in the degradation of intracellular peptides generated by protein breakdown during normal growth as well as in response to nutrient starvation.</text>
</comment>
<evidence type="ECO:0000256" key="9">
    <source>
        <dbReference type="ARBA" id="ARBA00022801"/>
    </source>
</evidence>
<dbReference type="InterPro" id="IPR042097">
    <property type="entry name" value="Aminopeptidase_N-like_N_sf"/>
</dbReference>
<dbReference type="InterPro" id="IPR045357">
    <property type="entry name" value="Aminopeptidase_N-like_N"/>
</dbReference>
<dbReference type="Pfam" id="PF17900">
    <property type="entry name" value="Peptidase_M1_N"/>
    <property type="match status" value="1"/>
</dbReference>
<comment type="similarity">
    <text evidence="3">Belongs to the peptidase M1 family.</text>
</comment>
<feature type="domain" description="Peptidase M1 membrane alanine aminopeptidase" evidence="14">
    <location>
        <begin position="223"/>
        <end position="433"/>
    </location>
</feature>
<keyword evidence="11" id="KW-0482">Metalloprotease</keyword>
<evidence type="ECO:0000256" key="12">
    <source>
        <dbReference type="ARBA" id="ARBA00059739"/>
    </source>
</evidence>
<dbReference type="Gene3D" id="1.25.50.10">
    <property type="entry name" value="Peptidase M1, alanyl aminopeptidase, C-terminal domain"/>
    <property type="match status" value="1"/>
</dbReference>
<dbReference type="EC" id="3.4.11.2" evidence="4 13"/>
<dbReference type="Proteomes" id="UP000268033">
    <property type="component" value="Unassembled WGS sequence"/>
</dbReference>
<dbReference type="SUPFAM" id="SSF55486">
    <property type="entry name" value="Metalloproteases ('zincins'), catalytic domain"/>
    <property type="match status" value="1"/>
</dbReference>
<keyword evidence="6 18" id="KW-0031">Aminopeptidase</keyword>
<evidence type="ECO:0000256" key="10">
    <source>
        <dbReference type="ARBA" id="ARBA00022833"/>
    </source>
</evidence>